<evidence type="ECO:0000313" key="12">
    <source>
        <dbReference type="Proteomes" id="UP000246278"/>
    </source>
</evidence>
<evidence type="ECO:0000256" key="1">
    <source>
        <dbReference type="ARBA" id="ARBA00001946"/>
    </source>
</evidence>
<dbReference type="NCBIfam" id="NF002204">
    <property type="entry name" value="PRK01077.1"/>
    <property type="match status" value="1"/>
</dbReference>
<accession>A0A317T6Q3</accession>
<reference evidence="12" key="1">
    <citation type="submission" date="2017-10" db="EMBL/GenBank/DDBJ databases">
        <authorList>
            <person name="Gaisin V.A."/>
            <person name="Rysina M.S."/>
            <person name="Grouzdev D.S."/>
        </authorList>
    </citation>
    <scope>NUCLEOTIDE SEQUENCE [LARGE SCALE GENOMIC DNA]</scope>
    <source>
        <strain evidence="12">V1</strain>
    </source>
</reference>
<proteinExistence type="predicted"/>
<comment type="cofactor">
    <cofactor evidence="1">
        <name>Mg(2+)</name>
        <dbReference type="ChEBI" id="CHEBI:18420"/>
    </cofactor>
</comment>
<evidence type="ECO:0000259" key="10">
    <source>
        <dbReference type="Pfam" id="PF07685"/>
    </source>
</evidence>
<dbReference type="GO" id="GO:0042242">
    <property type="term" value="F:cobyrinic acid a,c-diamide synthase activity"/>
    <property type="evidence" value="ECO:0007669"/>
    <property type="project" value="InterPro"/>
</dbReference>
<evidence type="ECO:0000256" key="8">
    <source>
        <dbReference type="ARBA" id="ARBA00022962"/>
    </source>
</evidence>
<comment type="pathway">
    <text evidence="2">Cofactor biosynthesis; adenosylcobalamin biosynthesis.</text>
</comment>
<dbReference type="CDD" id="cd05388">
    <property type="entry name" value="CobB_N"/>
    <property type="match status" value="1"/>
</dbReference>
<evidence type="ECO:0000256" key="3">
    <source>
        <dbReference type="ARBA" id="ARBA00022573"/>
    </source>
</evidence>
<keyword evidence="5" id="KW-0547">Nucleotide-binding</keyword>
<evidence type="ECO:0000256" key="4">
    <source>
        <dbReference type="ARBA" id="ARBA00022598"/>
    </source>
</evidence>
<dbReference type="PANTHER" id="PTHR43873:SF1">
    <property type="entry name" value="COBYRINATE A,C-DIAMIDE SYNTHASE"/>
    <property type="match status" value="1"/>
</dbReference>
<keyword evidence="3" id="KW-0169">Cobalamin biosynthesis</keyword>
<dbReference type="Pfam" id="PF07685">
    <property type="entry name" value="GATase_3"/>
    <property type="match status" value="1"/>
</dbReference>
<dbReference type="Gene3D" id="3.40.50.880">
    <property type="match status" value="1"/>
</dbReference>
<dbReference type="SUPFAM" id="SSF52317">
    <property type="entry name" value="Class I glutamine amidotransferase-like"/>
    <property type="match status" value="1"/>
</dbReference>
<comment type="caution">
    <text evidence="11">The sequence shown here is derived from an EMBL/GenBank/DDBJ whole genome shotgun (WGS) entry which is preliminary data.</text>
</comment>
<name>A0A317T6Q3_9CHLB</name>
<dbReference type="GO" id="GO:0005524">
    <property type="term" value="F:ATP binding"/>
    <property type="evidence" value="ECO:0007669"/>
    <property type="project" value="UniProtKB-KW"/>
</dbReference>
<evidence type="ECO:0000256" key="5">
    <source>
        <dbReference type="ARBA" id="ARBA00022741"/>
    </source>
</evidence>
<dbReference type="InterPro" id="IPR027417">
    <property type="entry name" value="P-loop_NTPase"/>
</dbReference>
<evidence type="ECO:0000259" key="9">
    <source>
        <dbReference type="Pfam" id="PF01656"/>
    </source>
</evidence>
<gene>
    <name evidence="11" type="ORF">CR164_11455</name>
</gene>
<dbReference type="Proteomes" id="UP000246278">
    <property type="component" value="Unassembled WGS sequence"/>
</dbReference>
<dbReference type="AlphaFoldDB" id="A0A317T6Q3"/>
<dbReference type="RefSeq" id="WP_110024137.1">
    <property type="nucleotide sequence ID" value="NZ_PDNZ01000009.1"/>
</dbReference>
<evidence type="ECO:0000256" key="7">
    <source>
        <dbReference type="ARBA" id="ARBA00022842"/>
    </source>
</evidence>
<evidence type="ECO:0000313" key="11">
    <source>
        <dbReference type="EMBL" id="PWW81156.1"/>
    </source>
</evidence>
<keyword evidence="4" id="KW-0436">Ligase</keyword>
<feature type="domain" description="CobB/CobQ-like glutamine amidotransferase" evidence="10">
    <location>
        <begin position="243"/>
        <end position="432"/>
    </location>
</feature>
<dbReference type="InterPro" id="IPR004484">
    <property type="entry name" value="CbiA/CobB_synth"/>
</dbReference>
<dbReference type="GO" id="GO:0009236">
    <property type="term" value="P:cobalamin biosynthetic process"/>
    <property type="evidence" value="ECO:0007669"/>
    <property type="project" value="UniProtKB-KW"/>
</dbReference>
<dbReference type="SUPFAM" id="SSF52540">
    <property type="entry name" value="P-loop containing nucleoside triphosphate hydrolases"/>
    <property type="match status" value="1"/>
</dbReference>
<keyword evidence="12" id="KW-1185">Reference proteome</keyword>
<dbReference type="InterPro" id="IPR002586">
    <property type="entry name" value="CobQ/CobB/MinD/ParA_Nub-bd_dom"/>
</dbReference>
<dbReference type="InterPro" id="IPR029062">
    <property type="entry name" value="Class_I_gatase-like"/>
</dbReference>
<keyword evidence="6" id="KW-0067">ATP-binding</keyword>
<keyword evidence="8" id="KW-0315">Glutamine amidotransferase</keyword>
<dbReference type="OrthoDB" id="9764035at2"/>
<protein>
    <submittedName>
        <fullName evidence="11">Cobyrinic acid a,c-diamide synthase</fullName>
    </submittedName>
</protein>
<dbReference type="Gene3D" id="3.40.50.300">
    <property type="entry name" value="P-loop containing nucleotide triphosphate hydrolases"/>
    <property type="match status" value="1"/>
</dbReference>
<dbReference type="CDD" id="cd03130">
    <property type="entry name" value="GATase1_CobB"/>
    <property type="match status" value="1"/>
</dbReference>
<evidence type="ECO:0000256" key="6">
    <source>
        <dbReference type="ARBA" id="ARBA00022840"/>
    </source>
</evidence>
<dbReference type="EMBL" id="PDNZ01000009">
    <property type="protein sequence ID" value="PWW81156.1"/>
    <property type="molecule type" value="Genomic_DNA"/>
</dbReference>
<organism evidence="11 12">
    <name type="scientific">Prosthecochloris marina</name>
    <dbReference type="NCBI Taxonomy" id="2017681"/>
    <lineage>
        <taxon>Bacteria</taxon>
        <taxon>Pseudomonadati</taxon>
        <taxon>Chlorobiota</taxon>
        <taxon>Chlorobiia</taxon>
        <taxon>Chlorobiales</taxon>
        <taxon>Chlorobiaceae</taxon>
        <taxon>Prosthecochloris</taxon>
    </lineage>
</organism>
<dbReference type="PROSITE" id="PS51274">
    <property type="entry name" value="GATASE_COBBQ"/>
    <property type="match status" value="1"/>
</dbReference>
<feature type="domain" description="CobQ/CobB/MinD/ParA nucleotide binding" evidence="9">
    <location>
        <begin position="8"/>
        <end position="179"/>
    </location>
</feature>
<dbReference type="InterPro" id="IPR011698">
    <property type="entry name" value="GATase_3"/>
</dbReference>
<sequence length="455" mass="49495">MISAPHKSSGKTLVSLGVMYNLVQEGFSVNSFKKGPDYIDPMWHRLVTGSQCRNLDPFLMGAGNCLDSFISNSDEKSFSLIEGNHGLHDGMDVDGADSSAGLAELLETPVVLVVDSQKMNRGAAAIVKGMQSMPPKACIKGVILNRLQGARQEEKQRSAIERFCGVPVLGAIPKDDALAITERQLGLTTIDETADAETIIRNVGEKIASCCDLQAIRSLFSQAPPLKTSQVKAERKAIASVSIGVFMDPAFCFYYPENLEALAKNGAELVFINALEDASLPDVDGLYLGGGFPESFLRELSGNRSLLRDVREAARSGIPLYAECGGLIYLCSAAHYEGETYPLANVFPFEMGFQNKPVGHGYLDMKSVCDSPWFAKGERIRAHEFHYSKPFDSSEIDAYQFEVLRGFGVTGKRDGVLRGNLFASFAHLHAVANPGWARRFVALASDYKVKGRCAV</sequence>
<dbReference type="NCBIfam" id="TIGR00379">
    <property type="entry name" value="cobB"/>
    <property type="match status" value="1"/>
</dbReference>
<keyword evidence="7" id="KW-0460">Magnesium</keyword>
<evidence type="ECO:0000256" key="2">
    <source>
        <dbReference type="ARBA" id="ARBA00004953"/>
    </source>
</evidence>
<dbReference type="PANTHER" id="PTHR43873">
    <property type="entry name" value="COBYRINATE A,C-DIAMIDE SYNTHASE"/>
    <property type="match status" value="1"/>
</dbReference>
<dbReference type="Pfam" id="PF01656">
    <property type="entry name" value="CbiA"/>
    <property type="match status" value="1"/>
</dbReference>